<sequence>MVTQLYYRFIENNDHEGEIWNFFVPLTPEQAEQIRELVELEGWEECYELEERTYSEDEVQAFMTHESSTTYMAQYNRCGPLTVAIPNDLDEDDIFYKGAAFTVLESCKL</sequence>
<dbReference type="Proteomes" id="UP000060630">
    <property type="component" value="Unassembled WGS sequence"/>
</dbReference>
<protein>
    <submittedName>
        <fullName evidence="1">Uncharacterized protein</fullName>
    </submittedName>
</protein>
<dbReference type="EMBL" id="LPHD01000049">
    <property type="protein sequence ID" value="KWA84330.1"/>
    <property type="molecule type" value="Genomic_DNA"/>
</dbReference>
<name>A0A119HFR5_9BURK</name>
<gene>
    <name evidence="1" type="ORF">WL29_23745</name>
</gene>
<reference evidence="1 2" key="1">
    <citation type="submission" date="2015-11" db="EMBL/GenBank/DDBJ databases">
        <title>Expanding the genomic diversity of Burkholderia species for the development of highly accurate diagnostics.</title>
        <authorList>
            <person name="Sahl J."/>
            <person name="Keim P."/>
            <person name="Wagner D."/>
        </authorList>
    </citation>
    <scope>NUCLEOTIDE SEQUENCE [LARGE SCALE GENOMIC DNA]</scope>
    <source>
        <strain evidence="1 2">MSMB2087WGS</strain>
    </source>
</reference>
<evidence type="ECO:0000313" key="1">
    <source>
        <dbReference type="EMBL" id="KWA84330.1"/>
    </source>
</evidence>
<comment type="caution">
    <text evidence="1">The sequence shown here is derived from an EMBL/GenBank/DDBJ whole genome shotgun (WGS) entry which is preliminary data.</text>
</comment>
<evidence type="ECO:0000313" key="2">
    <source>
        <dbReference type="Proteomes" id="UP000060630"/>
    </source>
</evidence>
<proteinExistence type="predicted"/>
<organism evidence="1 2">
    <name type="scientific">Burkholderia ubonensis</name>
    <dbReference type="NCBI Taxonomy" id="101571"/>
    <lineage>
        <taxon>Bacteria</taxon>
        <taxon>Pseudomonadati</taxon>
        <taxon>Pseudomonadota</taxon>
        <taxon>Betaproteobacteria</taxon>
        <taxon>Burkholderiales</taxon>
        <taxon>Burkholderiaceae</taxon>
        <taxon>Burkholderia</taxon>
        <taxon>Burkholderia cepacia complex</taxon>
    </lineage>
</organism>
<accession>A0A119HFR5</accession>
<dbReference type="AlphaFoldDB" id="A0A119HFR5"/>